<dbReference type="RefSeq" id="WP_220581531.1">
    <property type="nucleotide sequence ID" value="NZ_RKLT01000012.1"/>
</dbReference>
<sequence length="63" mass="6724">MSAADIVELATRRIVGFLVYVVIALVAISIPLVAFESPVSQAAGLLVAIYVARWIGRRLVGLD</sequence>
<comment type="caution">
    <text evidence="2">The sequence shown here is derived from an EMBL/GenBank/DDBJ whole genome shotgun (WGS) entry which is preliminary data.</text>
</comment>
<dbReference type="EMBL" id="RKLT01000012">
    <property type="protein sequence ID" value="MBX0296939.1"/>
    <property type="molecule type" value="Genomic_DNA"/>
</dbReference>
<dbReference type="Proteomes" id="UP001430455">
    <property type="component" value="Unassembled WGS sequence"/>
</dbReference>
<gene>
    <name evidence="2" type="ORF">EGH23_18840</name>
</gene>
<keyword evidence="3" id="KW-1185">Reference proteome</keyword>
<proteinExistence type="predicted"/>
<evidence type="ECO:0000313" key="3">
    <source>
        <dbReference type="Proteomes" id="UP001430455"/>
    </source>
</evidence>
<name>A0AAW4PGI6_9EURY</name>
<keyword evidence="1" id="KW-0472">Membrane</keyword>
<feature type="transmembrane region" description="Helical" evidence="1">
    <location>
        <begin position="14"/>
        <end position="33"/>
    </location>
</feature>
<accession>A0AAW4PGI6</accession>
<dbReference type="AlphaFoldDB" id="A0AAW4PGI6"/>
<protein>
    <submittedName>
        <fullName evidence="2">Uncharacterized protein</fullName>
    </submittedName>
</protein>
<reference evidence="2 3" key="1">
    <citation type="submission" date="2021-06" db="EMBL/GenBank/DDBJ databases">
        <title>Halomicroarcula sp. a new haloarchaeum isolated from saline soil.</title>
        <authorList>
            <person name="Duran-Viseras A."/>
            <person name="Sanchez-Porro C."/>
            <person name="Ventosa A."/>
        </authorList>
    </citation>
    <scope>NUCLEOTIDE SEQUENCE [LARGE SCALE GENOMIC DNA]</scope>
    <source>
        <strain evidence="2 3">F27</strain>
    </source>
</reference>
<keyword evidence="1" id="KW-1133">Transmembrane helix</keyword>
<organism evidence="2 3">
    <name type="scientific">Haloarcula nitratireducens</name>
    <dbReference type="NCBI Taxonomy" id="2487749"/>
    <lineage>
        <taxon>Archaea</taxon>
        <taxon>Methanobacteriati</taxon>
        <taxon>Methanobacteriota</taxon>
        <taxon>Stenosarchaea group</taxon>
        <taxon>Halobacteria</taxon>
        <taxon>Halobacteriales</taxon>
        <taxon>Haloarculaceae</taxon>
        <taxon>Haloarcula</taxon>
    </lineage>
</organism>
<evidence type="ECO:0000256" key="1">
    <source>
        <dbReference type="SAM" id="Phobius"/>
    </source>
</evidence>
<keyword evidence="1" id="KW-0812">Transmembrane</keyword>
<feature type="transmembrane region" description="Helical" evidence="1">
    <location>
        <begin position="39"/>
        <end position="56"/>
    </location>
</feature>
<evidence type="ECO:0000313" key="2">
    <source>
        <dbReference type="EMBL" id="MBX0296939.1"/>
    </source>
</evidence>